<protein>
    <recommendedName>
        <fullName evidence="1">Antirepressor protein ant N-terminal domain-containing protein</fullName>
    </recommendedName>
</protein>
<dbReference type="AlphaFoldDB" id="A0A2T2YEH9"/>
<accession>A0A2T2YEH9</accession>
<dbReference type="Pfam" id="PF10547">
    <property type="entry name" value="P22_AR_N"/>
    <property type="match status" value="1"/>
</dbReference>
<dbReference type="OrthoDB" id="1042522at2"/>
<keyword evidence="3" id="KW-1185">Reference proteome</keyword>
<gene>
    <name evidence="2" type="ORF">AHMF7605_10520</name>
</gene>
<comment type="caution">
    <text evidence="2">The sequence shown here is derived from an EMBL/GenBank/DDBJ whole genome shotgun (WGS) entry which is preliminary data.</text>
</comment>
<dbReference type="PRINTS" id="PR01994">
    <property type="entry name" value="ANTIREPRESSR"/>
</dbReference>
<evidence type="ECO:0000313" key="3">
    <source>
        <dbReference type="Proteomes" id="UP000240357"/>
    </source>
</evidence>
<dbReference type="InterPro" id="IPR018875">
    <property type="entry name" value="Antirepressor_Ant_N"/>
</dbReference>
<feature type="domain" description="Antirepressor protein ant N-terminal" evidence="1">
    <location>
        <begin position="16"/>
        <end position="116"/>
    </location>
</feature>
<reference evidence="2 3" key="1">
    <citation type="submission" date="2018-03" db="EMBL/GenBank/DDBJ databases">
        <title>Adhaeribacter sp. HMF7605 Genome sequencing and assembly.</title>
        <authorList>
            <person name="Kang H."/>
            <person name="Kang J."/>
            <person name="Cha I."/>
            <person name="Kim H."/>
            <person name="Joh K."/>
        </authorList>
    </citation>
    <scope>NUCLEOTIDE SEQUENCE [LARGE SCALE GENOMIC DNA]</scope>
    <source>
        <strain evidence="2 3">HMF7605</strain>
    </source>
</reference>
<sequence>MEALPKTIAKINDVDIIVIENGQKLVPIKPICEALGILPQGQIEKIKNDEILASTIQLSYTVGADGKEREMFCLPLKFVFGWLFTINPKNVRVEAQESVKKYKLLCYEILYQNFADHTTFLEQKQKATQEQIDRVNEVRSTFRNAQHIVRQETNRLNSLKSLTFEQWLANNRQMTFDFMREAEAPVAALAIAVKQK</sequence>
<organism evidence="2 3">
    <name type="scientific">Adhaeribacter arboris</name>
    <dbReference type="NCBI Taxonomy" id="2072846"/>
    <lineage>
        <taxon>Bacteria</taxon>
        <taxon>Pseudomonadati</taxon>
        <taxon>Bacteroidota</taxon>
        <taxon>Cytophagia</taxon>
        <taxon>Cytophagales</taxon>
        <taxon>Hymenobacteraceae</taxon>
        <taxon>Adhaeribacter</taxon>
    </lineage>
</organism>
<dbReference type="EMBL" id="PYFT01000001">
    <property type="protein sequence ID" value="PSR53920.1"/>
    <property type="molecule type" value="Genomic_DNA"/>
</dbReference>
<dbReference type="Proteomes" id="UP000240357">
    <property type="component" value="Unassembled WGS sequence"/>
</dbReference>
<evidence type="ECO:0000313" key="2">
    <source>
        <dbReference type="EMBL" id="PSR53920.1"/>
    </source>
</evidence>
<evidence type="ECO:0000259" key="1">
    <source>
        <dbReference type="Pfam" id="PF10547"/>
    </source>
</evidence>
<proteinExistence type="predicted"/>
<dbReference type="RefSeq" id="WP_106929045.1">
    <property type="nucleotide sequence ID" value="NZ_PYFT01000001.1"/>
</dbReference>
<name>A0A2T2YEH9_9BACT</name>